<evidence type="ECO:0000259" key="1">
    <source>
        <dbReference type="PROSITE" id="PS51502"/>
    </source>
</evidence>
<dbReference type="AlphaFoldDB" id="A0A9X2H0D0"/>
<protein>
    <recommendedName>
        <fullName evidence="1">Stress-response A/B barrel domain-containing protein</fullName>
    </recommendedName>
</protein>
<dbReference type="Pfam" id="PF07876">
    <property type="entry name" value="Dabb"/>
    <property type="match status" value="1"/>
</dbReference>
<dbReference type="InterPro" id="IPR011008">
    <property type="entry name" value="Dimeric_a/b-barrel"/>
</dbReference>
<organism evidence="2 3">
    <name type="scientific">Agromyces terreus</name>
    <dbReference type="NCBI Taxonomy" id="424795"/>
    <lineage>
        <taxon>Bacteria</taxon>
        <taxon>Bacillati</taxon>
        <taxon>Actinomycetota</taxon>
        <taxon>Actinomycetes</taxon>
        <taxon>Micrococcales</taxon>
        <taxon>Microbacteriaceae</taxon>
        <taxon>Agromyces</taxon>
    </lineage>
</organism>
<evidence type="ECO:0000313" key="2">
    <source>
        <dbReference type="EMBL" id="MCP2370618.1"/>
    </source>
</evidence>
<evidence type="ECO:0000313" key="3">
    <source>
        <dbReference type="Proteomes" id="UP001139722"/>
    </source>
</evidence>
<dbReference type="InterPro" id="IPR013097">
    <property type="entry name" value="Dabb"/>
</dbReference>
<dbReference type="SUPFAM" id="SSF54909">
    <property type="entry name" value="Dimeric alpha+beta barrel"/>
    <property type="match status" value="1"/>
</dbReference>
<dbReference type="Proteomes" id="UP001139722">
    <property type="component" value="Unassembled WGS sequence"/>
</dbReference>
<keyword evidence="3" id="KW-1185">Reference proteome</keyword>
<dbReference type="RefSeq" id="WP_156998250.1">
    <property type="nucleotide sequence ID" value="NZ_BAAANU010000007.1"/>
</dbReference>
<accession>A0A9X2H0D0</accession>
<gene>
    <name evidence="2" type="ORF">BJ978_001294</name>
</gene>
<proteinExistence type="predicted"/>
<dbReference type="EMBL" id="JAMZDY010000001">
    <property type="protein sequence ID" value="MCP2370618.1"/>
    <property type="molecule type" value="Genomic_DNA"/>
</dbReference>
<comment type="caution">
    <text evidence="2">The sequence shown here is derived from an EMBL/GenBank/DDBJ whole genome shotgun (WGS) entry which is preliminary data.</text>
</comment>
<dbReference type="SMART" id="SM00886">
    <property type="entry name" value="Dabb"/>
    <property type="match status" value="1"/>
</dbReference>
<dbReference type="OrthoDB" id="9808130at2"/>
<dbReference type="Gene3D" id="3.30.70.100">
    <property type="match status" value="1"/>
</dbReference>
<dbReference type="PROSITE" id="PS51502">
    <property type="entry name" value="S_R_A_B_BARREL"/>
    <property type="match status" value="1"/>
</dbReference>
<feature type="domain" description="Stress-response A/B barrel" evidence="1">
    <location>
        <begin position="2"/>
        <end position="93"/>
    </location>
</feature>
<name>A0A9X2H0D0_9MICO</name>
<reference evidence="2" key="1">
    <citation type="submission" date="2022-06" db="EMBL/GenBank/DDBJ databases">
        <title>Sequencing the genomes of 1000 actinobacteria strains.</title>
        <authorList>
            <person name="Klenk H.-P."/>
        </authorList>
    </citation>
    <scope>NUCLEOTIDE SEQUENCE</scope>
    <source>
        <strain evidence="2">DSM 22016</strain>
    </source>
</reference>
<sequence>MIRHTVAFRLHHPAGSAEERDFLAANAALGDIPGVERFELLRQVSPKNEFTFGVSMEFADQTVYERYNAHPEHVAFVRDRWVPEVADFLEIDVVPLEIDASTLAR</sequence>